<evidence type="ECO:0000259" key="1">
    <source>
        <dbReference type="Pfam" id="PF13302"/>
    </source>
</evidence>
<proteinExistence type="predicted"/>
<reference evidence="2 3" key="1">
    <citation type="submission" date="2021-03" db="EMBL/GenBank/DDBJ databases">
        <title>Sequencing the genomes of 1000 actinobacteria strains.</title>
        <authorList>
            <person name="Klenk H.-P."/>
        </authorList>
    </citation>
    <scope>NUCLEOTIDE SEQUENCE [LARGE SCALE GENOMIC DNA]</scope>
    <source>
        <strain evidence="2 3">DSM 12936</strain>
    </source>
</reference>
<dbReference type="EMBL" id="JAGIOB010000001">
    <property type="protein sequence ID" value="MBP2416084.1"/>
    <property type="molecule type" value="Genomic_DNA"/>
</dbReference>
<protein>
    <submittedName>
        <fullName evidence="2">RimJ/RimL family protein N-acetyltransferase</fullName>
    </submittedName>
</protein>
<gene>
    <name evidence="2" type="ORF">JOF54_001006</name>
</gene>
<organism evidence="2 3">
    <name type="scientific">Microlunatus capsulatus</name>
    <dbReference type="NCBI Taxonomy" id="99117"/>
    <lineage>
        <taxon>Bacteria</taxon>
        <taxon>Bacillati</taxon>
        <taxon>Actinomycetota</taxon>
        <taxon>Actinomycetes</taxon>
        <taxon>Propionibacteriales</taxon>
        <taxon>Propionibacteriaceae</taxon>
        <taxon>Microlunatus</taxon>
    </lineage>
</organism>
<sequence length="179" mass="19331">MPPPPPPPAAPDADDPPVELVRLTAVPLADVTALLAEPRNARHLPLARGAVTAGSTAAWVRGKDALWAADGYGPWAILLDGAFAGWGGFQREDHGPDLALVLRPECWGAGAIVTRVLLRRGFDDLGFTAVTTALPRTRNPDRAVARLGFEPAGETAFDQVPFRLYRLTRERWRQVDRAG</sequence>
<dbReference type="InterPro" id="IPR000182">
    <property type="entry name" value="GNAT_dom"/>
</dbReference>
<evidence type="ECO:0000313" key="2">
    <source>
        <dbReference type="EMBL" id="MBP2416084.1"/>
    </source>
</evidence>
<evidence type="ECO:0000313" key="3">
    <source>
        <dbReference type="Proteomes" id="UP000758168"/>
    </source>
</evidence>
<dbReference type="SUPFAM" id="SSF55729">
    <property type="entry name" value="Acyl-CoA N-acyltransferases (Nat)"/>
    <property type="match status" value="1"/>
</dbReference>
<feature type="domain" description="N-acetyltransferase" evidence="1">
    <location>
        <begin position="22"/>
        <end position="149"/>
    </location>
</feature>
<accession>A0ABS4Z547</accession>
<name>A0ABS4Z547_9ACTN</name>
<comment type="caution">
    <text evidence="2">The sequence shown here is derived from an EMBL/GenBank/DDBJ whole genome shotgun (WGS) entry which is preliminary data.</text>
</comment>
<dbReference type="Proteomes" id="UP000758168">
    <property type="component" value="Unassembled WGS sequence"/>
</dbReference>
<keyword evidence="3" id="KW-1185">Reference proteome</keyword>
<dbReference type="Gene3D" id="3.40.630.30">
    <property type="match status" value="1"/>
</dbReference>
<dbReference type="InterPro" id="IPR016181">
    <property type="entry name" value="Acyl_CoA_acyltransferase"/>
</dbReference>
<dbReference type="Pfam" id="PF13302">
    <property type="entry name" value="Acetyltransf_3"/>
    <property type="match status" value="1"/>
</dbReference>
<dbReference type="RefSeq" id="WP_210053561.1">
    <property type="nucleotide sequence ID" value="NZ_BAAAMH010000018.1"/>
</dbReference>